<evidence type="ECO:0000256" key="8">
    <source>
        <dbReference type="HAMAP-Rule" id="MF_00835"/>
    </source>
</evidence>
<dbReference type="GO" id="GO:0010340">
    <property type="term" value="F:carboxyl-O-methyltransferase activity"/>
    <property type="evidence" value="ECO:0007669"/>
    <property type="project" value="UniProtKB-UniRule"/>
</dbReference>
<dbReference type="InterPro" id="IPR050602">
    <property type="entry name" value="Malonyl-ACP_OMT"/>
</dbReference>
<comment type="catalytic activity">
    <reaction evidence="1 8">
        <text>malonyl-[ACP] + S-adenosyl-L-methionine = malonyl-[ACP] methyl ester + S-adenosyl-L-homocysteine</text>
        <dbReference type="Rhea" id="RHEA:17105"/>
        <dbReference type="Rhea" id="RHEA-COMP:9623"/>
        <dbReference type="Rhea" id="RHEA-COMP:9954"/>
        <dbReference type="ChEBI" id="CHEBI:57856"/>
        <dbReference type="ChEBI" id="CHEBI:59789"/>
        <dbReference type="ChEBI" id="CHEBI:78449"/>
        <dbReference type="ChEBI" id="CHEBI:78845"/>
        <dbReference type="EC" id="2.1.1.197"/>
    </reaction>
</comment>
<dbReference type="UniPathway" id="UPA00078"/>
<reference evidence="10 11" key="1">
    <citation type="submission" date="2018-05" db="EMBL/GenBank/DDBJ databases">
        <title>Leucothrix arctica sp. nov., isolated from Arctic seawater.</title>
        <authorList>
            <person name="Choi A."/>
            <person name="Baek K."/>
        </authorList>
    </citation>
    <scope>NUCLEOTIDE SEQUENCE [LARGE SCALE GENOMIC DNA]</scope>
    <source>
        <strain evidence="10 11">IMCC9719</strain>
    </source>
</reference>
<comment type="function">
    <text evidence="8">Converts the free carboxyl group of a malonyl-thioester to its methyl ester by transfer of a methyl group from S-adenosyl-L-methionine (SAM). It allows to synthesize pimeloyl-ACP via the fatty acid synthetic pathway.</text>
</comment>
<feature type="domain" description="Methyltransferase type 11" evidence="9">
    <location>
        <begin position="64"/>
        <end position="161"/>
    </location>
</feature>
<evidence type="ECO:0000256" key="1">
    <source>
        <dbReference type="ARBA" id="ARBA00000852"/>
    </source>
</evidence>
<evidence type="ECO:0000256" key="2">
    <source>
        <dbReference type="ARBA" id="ARBA00004746"/>
    </source>
</evidence>
<name>A0A317CC19_9GAMM</name>
<accession>A0A317CC19</accession>
<gene>
    <name evidence="8 10" type="primary">bioC</name>
    <name evidence="10" type="ORF">DKT75_11130</name>
</gene>
<dbReference type="GO" id="GO:0032259">
    <property type="term" value="P:methylation"/>
    <property type="evidence" value="ECO:0007669"/>
    <property type="project" value="UniProtKB-KW"/>
</dbReference>
<dbReference type="Proteomes" id="UP000245506">
    <property type="component" value="Unassembled WGS sequence"/>
</dbReference>
<dbReference type="InterPro" id="IPR029063">
    <property type="entry name" value="SAM-dependent_MTases_sf"/>
</dbReference>
<sequence length="279" mass="31303">MQKNYYILFHNTRVNSPLSSYDKRKSRQSFDRAAHRYDKSAALQQQVAAKLIALQSKEGVQSVLDIGCGTGQVTAAMCVDYPQANIVALDFAERMLLETEKRLSVINKSATLVCADAECLPFVDESFDLIISSLMLQWSNDLTQNLTHIHRCLMGKGQLAFSTFTEGTLKEVKASWKSVDGLVHTSDFMGVDTLKQSVEAAGFRNVQIHQETIVSLYPKVREVLMDMKRIGASNAHSDRSKGLTGKQRFAAFESAYEIFKQADMNYPCTWELAYVFGEK</sequence>
<dbReference type="NCBIfam" id="TIGR02072">
    <property type="entry name" value="BioC"/>
    <property type="match status" value="1"/>
</dbReference>
<evidence type="ECO:0000256" key="5">
    <source>
        <dbReference type="ARBA" id="ARBA00022679"/>
    </source>
</evidence>
<comment type="caution">
    <text evidence="10">The sequence shown here is derived from an EMBL/GenBank/DDBJ whole genome shotgun (WGS) entry which is preliminary data.</text>
</comment>
<keyword evidence="4 8" id="KW-0489">Methyltransferase</keyword>
<evidence type="ECO:0000256" key="4">
    <source>
        <dbReference type="ARBA" id="ARBA00022603"/>
    </source>
</evidence>
<comment type="pathway">
    <text evidence="2 8">Cofactor biosynthesis; biotin biosynthesis.</text>
</comment>
<keyword evidence="5 8" id="KW-0808">Transferase</keyword>
<dbReference type="HAMAP" id="MF_00835">
    <property type="entry name" value="BioC"/>
    <property type="match status" value="1"/>
</dbReference>
<proteinExistence type="inferred from homology"/>
<dbReference type="SUPFAM" id="SSF53335">
    <property type="entry name" value="S-adenosyl-L-methionine-dependent methyltransferases"/>
    <property type="match status" value="1"/>
</dbReference>
<dbReference type="CDD" id="cd02440">
    <property type="entry name" value="AdoMet_MTases"/>
    <property type="match status" value="1"/>
</dbReference>
<evidence type="ECO:0000256" key="3">
    <source>
        <dbReference type="ARBA" id="ARBA00012327"/>
    </source>
</evidence>
<dbReference type="EC" id="2.1.1.197" evidence="3 8"/>
<keyword evidence="6 8" id="KW-0949">S-adenosyl-L-methionine</keyword>
<dbReference type="GO" id="GO:0102130">
    <property type="term" value="F:malonyl-CoA methyltransferase activity"/>
    <property type="evidence" value="ECO:0007669"/>
    <property type="project" value="UniProtKB-EC"/>
</dbReference>
<comment type="similarity">
    <text evidence="8">Belongs to the methyltransferase superfamily.</text>
</comment>
<protein>
    <recommendedName>
        <fullName evidence="3 8">Malonyl-[acyl-carrier protein] O-methyltransferase</fullName>
        <shortName evidence="8">Malonyl-ACP O-methyltransferase</shortName>
        <ecNumber evidence="3 8">2.1.1.197</ecNumber>
    </recommendedName>
    <alternativeName>
        <fullName evidence="8">Biotin synthesis protein BioC</fullName>
    </alternativeName>
</protein>
<dbReference type="InterPro" id="IPR011814">
    <property type="entry name" value="BioC"/>
</dbReference>
<evidence type="ECO:0000256" key="6">
    <source>
        <dbReference type="ARBA" id="ARBA00022691"/>
    </source>
</evidence>
<dbReference type="Pfam" id="PF08241">
    <property type="entry name" value="Methyltransf_11"/>
    <property type="match status" value="1"/>
</dbReference>
<dbReference type="GO" id="GO:0009102">
    <property type="term" value="P:biotin biosynthetic process"/>
    <property type="evidence" value="ECO:0007669"/>
    <property type="project" value="UniProtKB-UniRule"/>
</dbReference>
<evidence type="ECO:0000259" key="9">
    <source>
        <dbReference type="Pfam" id="PF08241"/>
    </source>
</evidence>
<dbReference type="GO" id="GO:0008757">
    <property type="term" value="F:S-adenosylmethionine-dependent methyltransferase activity"/>
    <property type="evidence" value="ECO:0007669"/>
    <property type="project" value="InterPro"/>
</dbReference>
<keyword evidence="7 8" id="KW-0093">Biotin biosynthesis</keyword>
<dbReference type="Gene3D" id="3.40.50.150">
    <property type="entry name" value="Vaccinia Virus protein VP39"/>
    <property type="match status" value="1"/>
</dbReference>
<dbReference type="InterPro" id="IPR013216">
    <property type="entry name" value="Methyltransf_11"/>
</dbReference>
<dbReference type="PANTHER" id="PTHR13090">
    <property type="entry name" value="ARGININE-HYDROXYLASE NDUFAF5, MITOCHONDRIAL"/>
    <property type="match status" value="1"/>
</dbReference>
<organism evidence="10 11">
    <name type="scientific">Leucothrix arctica</name>
    <dbReference type="NCBI Taxonomy" id="1481894"/>
    <lineage>
        <taxon>Bacteria</taxon>
        <taxon>Pseudomonadati</taxon>
        <taxon>Pseudomonadota</taxon>
        <taxon>Gammaproteobacteria</taxon>
        <taxon>Thiotrichales</taxon>
        <taxon>Thiotrichaceae</taxon>
        <taxon>Leucothrix</taxon>
    </lineage>
</organism>
<dbReference type="EMBL" id="QGKL01000031">
    <property type="protein sequence ID" value="PWQ95927.1"/>
    <property type="molecule type" value="Genomic_DNA"/>
</dbReference>
<evidence type="ECO:0000256" key="7">
    <source>
        <dbReference type="ARBA" id="ARBA00022756"/>
    </source>
</evidence>
<dbReference type="PANTHER" id="PTHR13090:SF1">
    <property type="entry name" value="ARGININE-HYDROXYLASE NDUFAF5, MITOCHONDRIAL"/>
    <property type="match status" value="1"/>
</dbReference>
<dbReference type="AlphaFoldDB" id="A0A317CC19"/>
<evidence type="ECO:0000313" key="10">
    <source>
        <dbReference type="EMBL" id="PWQ95927.1"/>
    </source>
</evidence>
<keyword evidence="11" id="KW-1185">Reference proteome</keyword>
<evidence type="ECO:0000313" key="11">
    <source>
        <dbReference type="Proteomes" id="UP000245506"/>
    </source>
</evidence>